<organism evidence="1 2">
    <name type="scientific">Vaccinium darrowii</name>
    <dbReference type="NCBI Taxonomy" id="229202"/>
    <lineage>
        <taxon>Eukaryota</taxon>
        <taxon>Viridiplantae</taxon>
        <taxon>Streptophyta</taxon>
        <taxon>Embryophyta</taxon>
        <taxon>Tracheophyta</taxon>
        <taxon>Spermatophyta</taxon>
        <taxon>Magnoliopsida</taxon>
        <taxon>eudicotyledons</taxon>
        <taxon>Gunneridae</taxon>
        <taxon>Pentapetalae</taxon>
        <taxon>asterids</taxon>
        <taxon>Ericales</taxon>
        <taxon>Ericaceae</taxon>
        <taxon>Vaccinioideae</taxon>
        <taxon>Vaccinieae</taxon>
        <taxon>Vaccinium</taxon>
    </lineage>
</organism>
<accession>A0ACB7YTP0</accession>
<sequence>MLQWLLMYLRALLTDDSSIFLLWTDLFFRKANEDAVLICYLYGKQTSNLSLQYVVQYEAFSNPWFFFILVPSGILLGQRVLPTPDYIEGWKGKLTTLLRSKDRQELVSRDKNDRLEFLQLAALASKVGCIGDPHSWPPKESGFLNGRLDISQACEYGTVSRAVAGLAANGRQFVERAINYGRVCGPVSQLRCRLR</sequence>
<evidence type="ECO:0000313" key="1">
    <source>
        <dbReference type="EMBL" id="KAH7856567.1"/>
    </source>
</evidence>
<proteinExistence type="predicted"/>
<protein>
    <submittedName>
        <fullName evidence="1">Uncharacterized protein</fullName>
    </submittedName>
</protein>
<reference evidence="1 2" key="1">
    <citation type="journal article" date="2021" name="Hortic Res">
        <title>High-quality reference genome and annotation aids understanding of berry development for evergreen blueberry (Vaccinium darrowii).</title>
        <authorList>
            <person name="Yu J."/>
            <person name="Hulse-Kemp A.M."/>
            <person name="Babiker E."/>
            <person name="Staton M."/>
        </authorList>
    </citation>
    <scope>NUCLEOTIDE SEQUENCE [LARGE SCALE GENOMIC DNA]</scope>
    <source>
        <strain evidence="2">cv. NJ 8807/NJ 8810</strain>
        <tissue evidence="1">Young leaf</tissue>
    </source>
</reference>
<comment type="caution">
    <text evidence="1">The sequence shown here is derived from an EMBL/GenBank/DDBJ whole genome shotgun (WGS) entry which is preliminary data.</text>
</comment>
<dbReference type="Proteomes" id="UP000828048">
    <property type="component" value="Chromosome 3"/>
</dbReference>
<keyword evidence="2" id="KW-1185">Reference proteome</keyword>
<gene>
    <name evidence="1" type="ORF">Vadar_002961</name>
</gene>
<evidence type="ECO:0000313" key="2">
    <source>
        <dbReference type="Proteomes" id="UP000828048"/>
    </source>
</evidence>
<name>A0ACB7YTP0_9ERIC</name>
<dbReference type="EMBL" id="CM037153">
    <property type="protein sequence ID" value="KAH7856567.1"/>
    <property type="molecule type" value="Genomic_DNA"/>
</dbReference>